<evidence type="ECO:0000256" key="6">
    <source>
        <dbReference type="ARBA" id="ARBA00023143"/>
    </source>
</evidence>
<dbReference type="AlphaFoldDB" id="A0A6J4TKD6"/>
<reference evidence="9" key="1">
    <citation type="submission" date="2020-02" db="EMBL/GenBank/DDBJ databases">
        <authorList>
            <person name="Meier V. D."/>
        </authorList>
    </citation>
    <scope>NUCLEOTIDE SEQUENCE</scope>
    <source>
        <strain evidence="9">AVDCRST_MAG91</strain>
    </source>
</reference>
<keyword evidence="9" id="KW-0969">Cilium</keyword>
<evidence type="ECO:0000256" key="5">
    <source>
        <dbReference type="ARBA" id="ARBA00022525"/>
    </source>
</evidence>
<proteinExistence type="inferred from homology"/>
<dbReference type="SUPFAM" id="SSF64518">
    <property type="entry name" value="Phase 1 flagellin"/>
    <property type="match status" value="1"/>
</dbReference>
<comment type="similarity">
    <text evidence="3">Belongs to the flagella basal body rod proteins family.</text>
</comment>
<dbReference type="Pfam" id="PF22638">
    <property type="entry name" value="FlgK_D1"/>
    <property type="match status" value="1"/>
</dbReference>
<protein>
    <recommendedName>
        <fullName evidence="4">Flagellar hook-associated protein 1</fullName>
    </recommendedName>
</protein>
<evidence type="ECO:0000256" key="4">
    <source>
        <dbReference type="ARBA" id="ARBA00016244"/>
    </source>
</evidence>
<evidence type="ECO:0000256" key="3">
    <source>
        <dbReference type="ARBA" id="ARBA00009677"/>
    </source>
</evidence>
<dbReference type="GO" id="GO:0044780">
    <property type="term" value="P:bacterial-type flagellum assembly"/>
    <property type="evidence" value="ECO:0007669"/>
    <property type="project" value="InterPro"/>
</dbReference>
<keyword evidence="9" id="KW-0966">Cell projection</keyword>
<dbReference type="PRINTS" id="PR01005">
    <property type="entry name" value="FLGHOOKAP1"/>
</dbReference>
<dbReference type="EMBL" id="CADCVX010000451">
    <property type="protein sequence ID" value="CAA9525697.1"/>
    <property type="molecule type" value="Genomic_DNA"/>
</dbReference>
<feature type="domain" description="Flagellar basal-body/hook protein C-terminal" evidence="7">
    <location>
        <begin position="659"/>
        <end position="696"/>
    </location>
</feature>
<evidence type="ECO:0000259" key="8">
    <source>
        <dbReference type="Pfam" id="PF22638"/>
    </source>
</evidence>
<evidence type="ECO:0000256" key="1">
    <source>
        <dbReference type="ARBA" id="ARBA00004365"/>
    </source>
</evidence>
<keyword evidence="9" id="KW-0282">Flagellum</keyword>
<dbReference type="GO" id="GO:0005576">
    <property type="term" value="C:extracellular region"/>
    <property type="evidence" value="ECO:0007669"/>
    <property type="project" value="UniProtKB-SubCell"/>
</dbReference>
<dbReference type="InterPro" id="IPR010930">
    <property type="entry name" value="Flg_bb/hook_C_dom"/>
</dbReference>
<dbReference type="GO" id="GO:0005198">
    <property type="term" value="F:structural molecule activity"/>
    <property type="evidence" value="ECO:0007669"/>
    <property type="project" value="InterPro"/>
</dbReference>
<dbReference type="PANTHER" id="PTHR30033">
    <property type="entry name" value="FLAGELLAR HOOK-ASSOCIATED PROTEIN 1"/>
    <property type="match status" value="1"/>
</dbReference>
<accession>A0A6J4TKD6</accession>
<keyword evidence="6" id="KW-0975">Bacterial flagellum</keyword>
<dbReference type="Pfam" id="PF06429">
    <property type="entry name" value="Flg_bbr_C"/>
    <property type="match status" value="1"/>
</dbReference>
<comment type="subcellular location">
    <subcellularLocation>
        <location evidence="1">Bacterial flagellum</location>
    </subcellularLocation>
    <subcellularLocation>
        <location evidence="2">Secreted</location>
    </subcellularLocation>
</comment>
<dbReference type="PANTHER" id="PTHR30033:SF2">
    <property type="entry name" value="FLAGELLAR HOOK PROTEIN"/>
    <property type="match status" value="1"/>
</dbReference>
<sequence length="699" mass="70846">MSLNEILGSALSGLNAAQAGLRSASNNVANVGTPGYARERISLTTGVTSGRISGVTVGEPSRVADRFLEATVYRRAGDMGRAEVSASYLDRLQSLLGAPGAESGLPARLDAIAASAVAMTGSPSSVQNVAAFVADVEDAIGSMRRLDTDVSSLRADVESEVGFTVERINGLLARIHDLNDSVSQLDGAGRSSTGVGNQRMAAIEELSGLVKLTVREQPDGRVTIDTATGAVLLDRRLRQLSYTTPGQGVDQPTYPVIDIRFADANGLPGPATGEALDSAAVGGKLGGLLDLRDRALPEFSEGLGVLFGGLAEALNSVSNAGTTVPPPARLDGGRTALTGGDRLGFTGAATFAVTRADGTLVASTTLDFTALGPDATVDDAVAAINAGLGGAGTAAFADGRLTLRATAAGNGVVVAQDEARPSARAGVGFSQYFGLNDLVRSDASGLTPSGFSSADPHGFAAGETAEVVLRDGAGRVLARHTLTGAAGPTFGDLIADLNASPMGAFGAFALDDRGRVRFQPEPRVAGASLSIPSDSTDRFGTGRSFSAISGLTGTASGLSAAAVRPDILDNAARLPLARLQTGAAVGAKALGAGDNRGANAFVERLGQPVDLGKDGVVTTGRFSGLLLGRAGTEASQAEGELADAAARRDDAVNRRDGFSGVNIDEELAQMVVLQNSYSAAARALSTASQMYDTLLAMVS</sequence>
<dbReference type="InterPro" id="IPR002371">
    <property type="entry name" value="FlgK"/>
</dbReference>
<gene>
    <name evidence="9" type="ORF">AVDCRST_MAG91-2505</name>
</gene>
<dbReference type="GO" id="GO:0009424">
    <property type="term" value="C:bacterial-type flagellum hook"/>
    <property type="evidence" value="ECO:0007669"/>
    <property type="project" value="InterPro"/>
</dbReference>
<keyword evidence="5" id="KW-0964">Secreted</keyword>
<name>A0A6J4TKD6_9SPHN</name>
<evidence type="ECO:0000313" key="9">
    <source>
        <dbReference type="EMBL" id="CAA9525697.1"/>
    </source>
</evidence>
<organism evidence="9">
    <name type="scientific">uncultured Sphingomonadaceae bacterium</name>
    <dbReference type="NCBI Taxonomy" id="169976"/>
    <lineage>
        <taxon>Bacteria</taxon>
        <taxon>Pseudomonadati</taxon>
        <taxon>Pseudomonadota</taxon>
        <taxon>Alphaproteobacteria</taxon>
        <taxon>Sphingomonadales</taxon>
        <taxon>Sphingomonadaceae</taxon>
        <taxon>environmental samples</taxon>
    </lineage>
</organism>
<dbReference type="InterPro" id="IPR053927">
    <property type="entry name" value="FlgK_helical"/>
</dbReference>
<feature type="domain" description="Flagellar hook-associated protein FlgK helical" evidence="8">
    <location>
        <begin position="89"/>
        <end position="323"/>
    </location>
</feature>
<evidence type="ECO:0000259" key="7">
    <source>
        <dbReference type="Pfam" id="PF06429"/>
    </source>
</evidence>
<evidence type="ECO:0000256" key="2">
    <source>
        <dbReference type="ARBA" id="ARBA00004613"/>
    </source>
</evidence>